<feature type="region of interest" description="Disordered" evidence="1">
    <location>
        <begin position="279"/>
        <end position="309"/>
    </location>
</feature>
<evidence type="ECO:0000313" key="3">
    <source>
        <dbReference type="Proteomes" id="UP001500420"/>
    </source>
</evidence>
<accession>A0AAV3TCB7</accession>
<dbReference type="SUPFAM" id="SSF88713">
    <property type="entry name" value="Glycoside hydrolase/deacetylase"/>
    <property type="match status" value="1"/>
</dbReference>
<comment type="caution">
    <text evidence="2">The sequence shown here is derived from an EMBL/GenBank/DDBJ whole genome shotgun (WGS) entry which is preliminary data.</text>
</comment>
<protein>
    <submittedName>
        <fullName evidence="2">Polysaccharide deacetylase family protein</fullName>
    </submittedName>
</protein>
<gene>
    <name evidence="2" type="ORF">GCM10009020_25660</name>
</gene>
<dbReference type="Gene3D" id="3.20.20.370">
    <property type="entry name" value="Glycoside hydrolase/deacetylase"/>
    <property type="match status" value="1"/>
</dbReference>
<keyword evidence="3" id="KW-1185">Reference proteome</keyword>
<evidence type="ECO:0000313" key="2">
    <source>
        <dbReference type="EMBL" id="GAA0676678.1"/>
    </source>
</evidence>
<reference evidence="2 3" key="1">
    <citation type="journal article" date="2019" name="Int. J. Syst. Evol. Microbiol.">
        <title>The Global Catalogue of Microorganisms (GCM) 10K type strain sequencing project: providing services to taxonomists for standard genome sequencing and annotation.</title>
        <authorList>
            <consortium name="The Broad Institute Genomics Platform"/>
            <consortium name="The Broad Institute Genome Sequencing Center for Infectious Disease"/>
            <person name="Wu L."/>
            <person name="Ma J."/>
        </authorList>
    </citation>
    <scope>NUCLEOTIDE SEQUENCE [LARGE SCALE GENOMIC DNA]</scope>
    <source>
        <strain evidence="2 3">JCM 16328</strain>
    </source>
</reference>
<dbReference type="GO" id="GO:0005975">
    <property type="term" value="P:carbohydrate metabolic process"/>
    <property type="evidence" value="ECO:0007669"/>
    <property type="project" value="InterPro"/>
</dbReference>
<dbReference type="Proteomes" id="UP001500420">
    <property type="component" value="Unassembled WGS sequence"/>
</dbReference>
<dbReference type="RefSeq" id="WP_343774440.1">
    <property type="nucleotide sequence ID" value="NZ_BAAADV010000006.1"/>
</dbReference>
<dbReference type="AlphaFoldDB" id="A0AAV3TCB7"/>
<dbReference type="InterPro" id="IPR011330">
    <property type="entry name" value="Glyco_hydro/deAcase_b/a-brl"/>
</dbReference>
<dbReference type="CDD" id="cd10931">
    <property type="entry name" value="CE4_u7"/>
    <property type="match status" value="1"/>
</dbReference>
<organism evidence="2 3">
    <name type="scientific">Natronoarchaeum mannanilyticum</name>
    <dbReference type="NCBI Taxonomy" id="926360"/>
    <lineage>
        <taxon>Archaea</taxon>
        <taxon>Methanobacteriati</taxon>
        <taxon>Methanobacteriota</taxon>
        <taxon>Stenosarchaea group</taxon>
        <taxon>Halobacteria</taxon>
        <taxon>Halobacteriales</taxon>
        <taxon>Natronoarchaeaceae</taxon>
    </lineage>
</organism>
<name>A0AAV3TCB7_9EURY</name>
<proteinExistence type="predicted"/>
<dbReference type="EMBL" id="BAAADV010000006">
    <property type="protein sequence ID" value="GAA0676678.1"/>
    <property type="molecule type" value="Genomic_DNA"/>
</dbReference>
<feature type="compositionally biased region" description="Basic and acidic residues" evidence="1">
    <location>
        <begin position="296"/>
        <end position="309"/>
    </location>
</feature>
<sequence>MLDDHSFALCLTHDVDRPYKTYQSGYYAVAERDPSHLLSVLPGRNSYWQFEEVMALEDSLGVRSAFYFLDEQNLFRDRPVRDWFDPGSWKRYAGRYELSDPAIVDVIHDLDEGGWEVGLHGSYESYDDPERLAVEKEQIESILGREIVGGRQHYLNLDEPDTWRHHADVGLKYDASLGSSSTYGFQYGDAPLRPFDDEFVVFPLTIMEVALPDPTEHFERAWRECRAVLDEAREREAVATILWHPRYFSQRDFPGYGELYRRIVEYALDEGAWVGPPADLYAQLEHPDGDGGSAVEGKEPEERAPRTSN</sequence>
<evidence type="ECO:0000256" key="1">
    <source>
        <dbReference type="SAM" id="MobiDB-lite"/>
    </source>
</evidence>